<feature type="transmembrane region" description="Helical" evidence="10">
    <location>
        <begin position="496"/>
        <end position="517"/>
    </location>
</feature>
<dbReference type="OrthoDB" id="9810952at2"/>
<dbReference type="GO" id="GO:0005886">
    <property type="term" value="C:plasma membrane"/>
    <property type="evidence" value="ECO:0007669"/>
    <property type="project" value="UniProtKB-SubCell"/>
</dbReference>
<evidence type="ECO:0000256" key="4">
    <source>
        <dbReference type="ARBA" id="ARBA00022538"/>
    </source>
</evidence>
<evidence type="ECO:0000313" key="12">
    <source>
        <dbReference type="Proteomes" id="UP000320623"/>
    </source>
</evidence>
<protein>
    <submittedName>
        <fullName evidence="11">Potassium uptake protein, TrkH family</fullName>
    </submittedName>
</protein>
<keyword evidence="12" id="KW-1185">Reference proteome</keyword>
<feature type="transmembrane region" description="Helical" evidence="10">
    <location>
        <begin position="50"/>
        <end position="68"/>
    </location>
</feature>
<dbReference type="Proteomes" id="UP000320623">
    <property type="component" value="Unassembled WGS sequence"/>
</dbReference>
<keyword evidence="9 10" id="KW-0472">Membrane</keyword>
<dbReference type="Pfam" id="PF02386">
    <property type="entry name" value="TrkH"/>
    <property type="match status" value="1"/>
</dbReference>
<name>A0A0S4MW31_9BACT</name>
<feature type="transmembrane region" description="Helical" evidence="10">
    <location>
        <begin position="377"/>
        <end position="396"/>
    </location>
</feature>
<reference evidence="12" key="1">
    <citation type="submission" date="2015-11" db="EMBL/GenBank/DDBJ databases">
        <authorList>
            <person name="Varghese N."/>
        </authorList>
    </citation>
    <scope>NUCLEOTIDE SEQUENCE [LARGE SCALE GENOMIC DNA]</scope>
</reference>
<dbReference type="RefSeq" id="WP_140944364.1">
    <property type="nucleotide sequence ID" value="NZ_FAOO01000003.1"/>
</dbReference>
<evidence type="ECO:0000313" key="11">
    <source>
        <dbReference type="EMBL" id="CUU02744.1"/>
    </source>
</evidence>
<feature type="transmembrane region" description="Helical" evidence="10">
    <location>
        <begin position="149"/>
        <end position="167"/>
    </location>
</feature>
<evidence type="ECO:0000256" key="6">
    <source>
        <dbReference type="ARBA" id="ARBA00022958"/>
    </source>
</evidence>
<feature type="transmembrane region" description="Helical" evidence="10">
    <location>
        <begin position="179"/>
        <end position="201"/>
    </location>
</feature>
<dbReference type="PANTHER" id="PTHR32024:SF1">
    <property type="entry name" value="KTR SYSTEM POTASSIUM UPTAKE PROTEIN B"/>
    <property type="match status" value="1"/>
</dbReference>
<feature type="transmembrane region" description="Helical" evidence="10">
    <location>
        <begin position="257"/>
        <end position="280"/>
    </location>
</feature>
<evidence type="ECO:0000256" key="7">
    <source>
        <dbReference type="ARBA" id="ARBA00022989"/>
    </source>
</evidence>
<dbReference type="AlphaFoldDB" id="A0A0S4MW31"/>
<evidence type="ECO:0000256" key="1">
    <source>
        <dbReference type="ARBA" id="ARBA00004651"/>
    </source>
</evidence>
<evidence type="ECO:0000256" key="2">
    <source>
        <dbReference type="ARBA" id="ARBA00022448"/>
    </source>
</evidence>
<dbReference type="InterPro" id="IPR003445">
    <property type="entry name" value="Cat_transpt"/>
</dbReference>
<feature type="transmembrane region" description="Helical" evidence="10">
    <location>
        <begin position="112"/>
        <end position="129"/>
    </location>
</feature>
<keyword evidence="4" id="KW-0633">Potassium transport</keyword>
<evidence type="ECO:0000256" key="9">
    <source>
        <dbReference type="ARBA" id="ARBA00023136"/>
    </source>
</evidence>
<evidence type="ECO:0000256" key="8">
    <source>
        <dbReference type="ARBA" id="ARBA00023065"/>
    </source>
</evidence>
<comment type="subcellular location">
    <subcellularLocation>
        <location evidence="1">Cell membrane</location>
        <topology evidence="1">Multi-pass membrane protein</topology>
    </subcellularLocation>
</comment>
<feature type="transmembrane region" description="Helical" evidence="10">
    <location>
        <begin position="80"/>
        <end position="100"/>
    </location>
</feature>
<organism evidence="11 12">
    <name type="scientific">Candidatus Thermokryptus mobilis</name>
    <dbReference type="NCBI Taxonomy" id="1643428"/>
    <lineage>
        <taxon>Bacteria</taxon>
        <taxon>Pseudomonadati</taxon>
        <taxon>Candidatus Kryptoniota</taxon>
        <taxon>Candidatus Thermokryptus</taxon>
    </lineage>
</organism>
<sequence length="592" mass="66676">MLTGEEPRFKKFSDTIDKLMFIIAGSVIATLLIEHGFYIDDIVRKIIHQFNSFAVFYFVFFNLSKLVISEKPLSYIRRKWIEFVLTFLILIQIFGFLIYIRQPYKVDVLTLTRIYIASVQVYLALDIWFKVIRYSQKLVQKSVHPARLFMLSFLILIFLGTLLLLLPKATYKGISLIDALFTATSAVCVTGLTVVDIGSYFTALGQFIIMLLIQVGGLGVMTFTTFFITLLGGISLRERILLSEIFNERSLAKISSTITRILLLTFTIEFIGAIALFNFLPDSLFKNKSDKIFHSVFHSISAFCNAGFSTFSNNLIAIKYNAPAILTIAFLFIAGGLGFIVLTEYTEKPILRLLRSVKLFRERIRPQSVTLSLHSKLALSTTFILIIFGTFSFFVLEFNNTLKGESFFYKVLHSFFQAVTPRTAGFNTLDISQISVATSLLIIFLMWVGASPGSTGGGIKTTSFALIILKIISMMNGRGKVEIFKKQVHEETVMRAFVLAIFSILILSVATFFLTLIERGKGLIDLFFEVVSAFGTVGLSRGVTSNLTNVGKLIIIMMMFIGRVGVLTVSFALFGRIERRNYEFQKENILVT</sequence>
<feature type="transmembrane region" description="Helical" evidence="10">
    <location>
        <begin position="292"/>
        <end position="311"/>
    </location>
</feature>
<feature type="transmembrane region" description="Helical" evidence="10">
    <location>
        <begin position="431"/>
        <end position="450"/>
    </location>
</feature>
<dbReference type="InterPro" id="IPR004772">
    <property type="entry name" value="TrkH"/>
</dbReference>
<proteinExistence type="predicted"/>
<dbReference type="NCBIfam" id="TIGR00933">
    <property type="entry name" value="2a38"/>
    <property type="match status" value="1"/>
</dbReference>
<keyword evidence="3" id="KW-1003">Cell membrane</keyword>
<evidence type="ECO:0000256" key="10">
    <source>
        <dbReference type="SAM" id="Phobius"/>
    </source>
</evidence>
<feature type="transmembrane region" description="Helical" evidence="10">
    <location>
        <begin position="456"/>
        <end position="475"/>
    </location>
</feature>
<dbReference type="STRING" id="1643428.GCA_001442855_00556"/>
<keyword evidence="2" id="KW-0813">Transport</keyword>
<keyword evidence="5 10" id="KW-0812">Transmembrane</keyword>
<dbReference type="PANTHER" id="PTHR32024">
    <property type="entry name" value="TRK SYSTEM POTASSIUM UPTAKE PROTEIN TRKG-RELATED"/>
    <property type="match status" value="1"/>
</dbReference>
<feature type="transmembrane region" description="Helical" evidence="10">
    <location>
        <begin position="207"/>
        <end position="236"/>
    </location>
</feature>
<keyword evidence="6" id="KW-0630">Potassium</keyword>
<accession>A0A0S4MW31</accession>
<keyword evidence="8" id="KW-0406">Ion transport</keyword>
<gene>
    <name evidence="11" type="ORF">JGI1_00571</name>
</gene>
<dbReference type="GO" id="GO:0015379">
    <property type="term" value="F:potassium:chloride symporter activity"/>
    <property type="evidence" value="ECO:0007669"/>
    <property type="project" value="InterPro"/>
</dbReference>
<dbReference type="EMBL" id="FAOO01000003">
    <property type="protein sequence ID" value="CUU02744.1"/>
    <property type="molecule type" value="Genomic_DNA"/>
</dbReference>
<feature type="transmembrane region" description="Helical" evidence="10">
    <location>
        <begin position="323"/>
        <end position="342"/>
    </location>
</feature>
<feature type="transmembrane region" description="Helical" evidence="10">
    <location>
        <begin position="20"/>
        <end position="38"/>
    </location>
</feature>
<evidence type="ECO:0000256" key="5">
    <source>
        <dbReference type="ARBA" id="ARBA00022692"/>
    </source>
</evidence>
<keyword evidence="7 10" id="KW-1133">Transmembrane helix</keyword>
<evidence type="ECO:0000256" key="3">
    <source>
        <dbReference type="ARBA" id="ARBA00022475"/>
    </source>
</evidence>
<feature type="transmembrane region" description="Helical" evidence="10">
    <location>
        <begin position="553"/>
        <end position="574"/>
    </location>
</feature>